<dbReference type="InterPro" id="IPR005534">
    <property type="entry name" value="Curli_assmbl/transp-comp_CsgG"/>
</dbReference>
<dbReference type="Gene3D" id="3.40.50.10610">
    <property type="entry name" value="ABC-type transport auxiliary lipoprotein component"/>
    <property type="match status" value="1"/>
</dbReference>
<reference evidence="1 2" key="1">
    <citation type="journal article" date="2008" name="PLoS ONE">
        <title>Genome sequence of the saprophyte Leptospira biflexa provides insights into the evolution of Leptospira and the pathogenesis of leptospirosis.</title>
        <authorList>
            <person name="Picardeau M."/>
            <person name="Bulach D.M."/>
            <person name="Bouchier C."/>
            <person name="Zuerner R.L."/>
            <person name="Zidane N."/>
            <person name="Wilson P.J."/>
            <person name="Creno S."/>
            <person name="Kuczek E.S."/>
            <person name="Bommezzadri S."/>
            <person name="Davis J.C."/>
            <person name="McGrath A."/>
            <person name="Johnson M.J."/>
            <person name="Boursaux-Eude C."/>
            <person name="Seemann T."/>
            <person name="Rouy Z."/>
            <person name="Coppel R.L."/>
            <person name="Rood J.I."/>
            <person name="Lajus A."/>
            <person name="Davies J.K."/>
            <person name="Medigue C."/>
            <person name="Adler B."/>
        </authorList>
    </citation>
    <scope>NUCLEOTIDE SEQUENCE [LARGE SCALE GENOMIC DNA]</scope>
    <source>
        <strain evidence="2">Patoc 1 / ATCC 23582 / Paris</strain>
    </source>
</reference>
<keyword evidence="2" id="KW-1185">Reference proteome</keyword>
<evidence type="ECO:0008006" key="3">
    <source>
        <dbReference type="Google" id="ProtNLM"/>
    </source>
</evidence>
<evidence type="ECO:0000313" key="1">
    <source>
        <dbReference type="EMBL" id="ABZ98620.1"/>
    </source>
</evidence>
<evidence type="ECO:0000313" key="2">
    <source>
        <dbReference type="Proteomes" id="UP000001847"/>
    </source>
</evidence>
<dbReference type="HOGENOM" id="CLU_1119076_0_0_12"/>
<dbReference type="KEGG" id="lbi:LEPBI_I2539"/>
<sequence>MNEDLVGKSRNRGKWKANFSKSPKLARKRIALFPTLLSSLRKSMKHYLAFFSLILAVISGNCRTMDAAIQYPESGKSNLGITKVAVLVFDIEEAKWGDEFTDAVSLQIAKSLPFKVIEREQLSKVVNEQSFSKTGIIDTQTAVRLGKVLGVDALVFGRGSALKKFDEKGKLIPNLVDTVSLKIVHIESGHVIVNARKKPGADWTMARLLQYSLGLGLIWSREDILIATSQYDFVAESLVDRIVSELKK</sequence>
<dbReference type="GO" id="GO:0030288">
    <property type="term" value="C:outer membrane-bounded periplasmic space"/>
    <property type="evidence" value="ECO:0007669"/>
    <property type="project" value="InterPro"/>
</dbReference>
<dbReference type="STRING" id="456481.LEPBI_I2539"/>
<dbReference type="AlphaFoldDB" id="B0SLN4"/>
<accession>B0SLN4</accession>
<name>B0SLN4_LEPBP</name>
<dbReference type="EMBL" id="CP000786">
    <property type="protein sequence ID" value="ABZ98620.1"/>
    <property type="molecule type" value="Genomic_DNA"/>
</dbReference>
<protein>
    <recommendedName>
        <fullName evidence="3">Curli production assembly/transport component CsgG</fullName>
    </recommendedName>
</protein>
<dbReference type="Pfam" id="PF03783">
    <property type="entry name" value="CsgG"/>
    <property type="match status" value="1"/>
</dbReference>
<gene>
    <name evidence="1" type="ordered locus">LEPBI_I2539</name>
</gene>
<dbReference type="Proteomes" id="UP000001847">
    <property type="component" value="Chromosome I"/>
</dbReference>
<organism evidence="1 2">
    <name type="scientific">Leptospira biflexa serovar Patoc (strain Patoc 1 / ATCC 23582 / Paris)</name>
    <dbReference type="NCBI Taxonomy" id="456481"/>
    <lineage>
        <taxon>Bacteria</taxon>
        <taxon>Pseudomonadati</taxon>
        <taxon>Spirochaetota</taxon>
        <taxon>Spirochaetia</taxon>
        <taxon>Leptospirales</taxon>
        <taxon>Leptospiraceae</taxon>
        <taxon>Leptospira</taxon>
    </lineage>
</organism>
<proteinExistence type="predicted"/>